<dbReference type="SUPFAM" id="SSF48452">
    <property type="entry name" value="TPR-like"/>
    <property type="match status" value="1"/>
</dbReference>
<evidence type="ECO:0000313" key="5">
    <source>
        <dbReference type="Proteomes" id="UP001190700"/>
    </source>
</evidence>
<evidence type="ECO:0000256" key="3">
    <source>
        <dbReference type="SAM" id="MobiDB-lite"/>
    </source>
</evidence>
<dbReference type="PANTHER" id="PTHR46093">
    <property type="entry name" value="ACYL-COA-BINDING DOMAIN-CONTAINING PROTEIN 5"/>
    <property type="match status" value="1"/>
</dbReference>
<dbReference type="InterPro" id="IPR015915">
    <property type="entry name" value="Kelch-typ_b-propeller"/>
</dbReference>
<name>A0AAE0EU72_9CHLO</name>
<dbReference type="PANTHER" id="PTHR46093:SF18">
    <property type="entry name" value="FIBRONECTIN TYPE-III DOMAIN-CONTAINING PROTEIN"/>
    <property type="match status" value="1"/>
</dbReference>
<protein>
    <submittedName>
        <fullName evidence="4">Uncharacterized protein</fullName>
    </submittedName>
</protein>
<gene>
    <name evidence="4" type="ORF">CYMTET_49958</name>
</gene>
<dbReference type="Pfam" id="PF24681">
    <property type="entry name" value="Kelch_KLHDC2_KLHL20_DRC7"/>
    <property type="match status" value="1"/>
</dbReference>
<proteinExistence type="predicted"/>
<evidence type="ECO:0000256" key="1">
    <source>
        <dbReference type="ARBA" id="ARBA00022441"/>
    </source>
</evidence>
<dbReference type="EMBL" id="LGRX02033718">
    <property type="protein sequence ID" value="KAK3240187.1"/>
    <property type="molecule type" value="Genomic_DNA"/>
</dbReference>
<dbReference type="Gene3D" id="2.120.10.80">
    <property type="entry name" value="Kelch-type beta propeller"/>
    <property type="match status" value="1"/>
</dbReference>
<keyword evidence="2" id="KW-0677">Repeat</keyword>
<organism evidence="4 5">
    <name type="scientific">Cymbomonas tetramitiformis</name>
    <dbReference type="NCBI Taxonomy" id="36881"/>
    <lineage>
        <taxon>Eukaryota</taxon>
        <taxon>Viridiplantae</taxon>
        <taxon>Chlorophyta</taxon>
        <taxon>Pyramimonadophyceae</taxon>
        <taxon>Pyramimonadales</taxon>
        <taxon>Pyramimonadaceae</taxon>
        <taxon>Cymbomonas</taxon>
    </lineage>
</organism>
<keyword evidence="5" id="KW-1185">Reference proteome</keyword>
<dbReference type="SUPFAM" id="SSF117281">
    <property type="entry name" value="Kelch motif"/>
    <property type="match status" value="1"/>
</dbReference>
<sequence length="740" mass="82499">MRGQVIGCPPKMIGTLLSQENGDDLGEHEGELGEKAAPKITVSNIREYSAQIQDLPLQVVWCEESYICDLLNAGCDLPEAPGLYTATQVPRSRRHPEVAQKVNDFHLQYAEHYGKFCPHDQCGNPENPLPSGSVCLCQCIAQAGVEWYKEAQHIKLCLNHVLRLHVPDIPEWNYFQVIGGGGLCDVGFCAVGSWADVQRGLDKMPQESLCVFISNLDITTSMPTWDWIDRHRLPVVERAARGPAGDVAADEEDLEKAFRVEVPVLERMPLPGGWSDVDVSLTFPAESDPDKMSLFQRRVVKGLKEYKDHYWWTNPMSGKRHWIEYSDSDEVEERERTKGEGEEEMSMESRAKMHRCLTIKAKGNDRYKEGKFEAALELYREALVAFLHPQSAAEKTRAGKDTGCLLAFQNVVSNYAQASLKLQRFEEVVTAATQIVGVHLAQAYKGLRQYENAHDDVRLLLSQAQADQSKSLKLDLPMRPMQDAIARLQTTMEGVEGSVRWTRLLAPGGAGSTKTGGWHTIPPRFFHAAAVDGSTSTLYVHGGSYRMYDGDDKHCQLWDVWRLHLRQDPGEQQGQWEEVECLGVPPPASEGHSAVIHNGVMTVFGGDTMNRSSGEDFSSPSWECYCWELHLATREWRKGPMTGAPAARKYHTALLHGEKMWVYGGQLVRLPGCPADDGEGVNARSEVWSLTLATGFWRRESAGCADWGKAPKECASAERGYVEALPRVVRASTCSKNNLA</sequence>
<evidence type="ECO:0000313" key="4">
    <source>
        <dbReference type="EMBL" id="KAK3240187.1"/>
    </source>
</evidence>
<feature type="region of interest" description="Disordered" evidence="3">
    <location>
        <begin position="329"/>
        <end position="349"/>
    </location>
</feature>
<keyword evidence="1" id="KW-0880">Kelch repeat</keyword>
<comment type="caution">
    <text evidence="4">The sequence shown here is derived from an EMBL/GenBank/DDBJ whole genome shotgun (WGS) entry which is preliminary data.</text>
</comment>
<evidence type="ECO:0000256" key="2">
    <source>
        <dbReference type="ARBA" id="ARBA00022737"/>
    </source>
</evidence>
<reference evidence="4 5" key="1">
    <citation type="journal article" date="2015" name="Genome Biol. Evol.">
        <title>Comparative Genomics of a Bacterivorous Green Alga Reveals Evolutionary Causalities and Consequences of Phago-Mixotrophic Mode of Nutrition.</title>
        <authorList>
            <person name="Burns J.A."/>
            <person name="Paasch A."/>
            <person name="Narechania A."/>
            <person name="Kim E."/>
        </authorList>
    </citation>
    <scope>NUCLEOTIDE SEQUENCE [LARGE SCALE GENOMIC DNA]</scope>
    <source>
        <strain evidence="4 5">PLY_AMNH</strain>
    </source>
</reference>
<dbReference type="Proteomes" id="UP001190700">
    <property type="component" value="Unassembled WGS sequence"/>
</dbReference>
<accession>A0AAE0EU72</accession>
<dbReference type="Gene3D" id="1.25.40.10">
    <property type="entry name" value="Tetratricopeptide repeat domain"/>
    <property type="match status" value="1"/>
</dbReference>
<dbReference type="InterPro" id="IPR011990">
    <property type="entry name" value="TPR-like_helical_dom_sf"/>
</dbReference>
<dbReference type="AlphaFoldDB" id="A0AAE0EU72"/>